<gene>
    <name evidence="1" type="ORF">EAG_05705</name>
</gene>
<organism evidence="2">
    <name type="scientific">Camponotus floridanus</name>
    <name type="common">Florida carpenter ant</name>
    <dbReference type="NCBI Taxonomy" id="104421"/>
    <lineage>
        <taxon>Eukaryota</taxon>
        <taxon>Metazoa</taxon>
        <taxon>Ecdysozoa</taxon>
        <taxon>Arthropoda</taxon>
        <taxon>Hexapoda</taxon>
        <taxon>Insecta</taxon>
        <taxon>Pterygota</taxon>
        <taxon>Neoptera</taxon>
        <taxon>Endopterygota</taxon>
        <taxon>Hymenoptera</taxon>
        <taxon>Apocrita</taxon>
        <taxon>Aculeata</taxon>
        <taxon>Formicoidea</taxon>
        <taxon>Formicidae</taxon>
        <taxon>Formicinae</taxon>
        <taxon>Camponotus</taxon>
    </lineage>
</organism>
<dbReference type="InParanoid" id="E2AVM9"/>
<sequence>MQRRLPRRIPERLLADQISVGGGLSSTSQYLLISRAAYTRAACVLMHARIGYGGIVKGASDEENLGDLAHGVDARGGLEGLVEATANHFRGNESRGRKDEPPLLTITIVQESSCLVNQTGNRQLIVKAINSAVKYVRACIQWVSNQSQRGPPFPARSATELMSAPVCDVVTYVTHVAAALGGLTRARTLVKECSTDIIYVLRVKMKARIDDDLEEATSTYFPITLTIFHSLFQKTLLKLHEEASRDYD</sequence>
<dbReference type="Proteomes" id="UP000000311">
    <property type="component" value="Unassembled WGS sequence"/>
</dbReference>
<evidence type="ECO:0000313" key="1">
    <source>
        <dbReference type="EMBL" id="EFN62511.1"/>
    </source>
</evidence>
<proteinExistence type="predicted"/>
<dbReference type="AlphaFoldDB" id="E2AVM9"/>
<dbReference type="EMBL" id="GL443139">
    <property type="protein sequence ID" value="EFN62511.1"/>
    <property type="molecule type" value="Genomic_DNA"/>
</dbReference>
<protein>
    <submittedName>
        <fullName evidence="1">Uncharacterized protein</fullName>
    </submittedName>
</protein>
<name>E2AVM9_CAMFO</name>
<keyword evidence="2" id="KW-1185">Reference proteome</keyword>
<accession>E2AVM9</accession>
<reference evidence="1 2" key="1">
    <citation type="journal article" date="2010" name="Science">
        <title>Genomic comparison of the ants Camponotus floridanus and Harpegnathos saltator.</title>
        <authorList>
            <person name="Bonasio R."/>
            <person name="Zhang G."/>
            <person name="Ye C."/>
            <person name="Mutti N.S."/>
            <person name="Fang X."/>
            <person name="Qin N."/>
            <person name="Donahue G."/>
            <person name="Yang P."/>
            <person name="Li Q."/>
            <person name="Li C."/>
            <person name="Zhang P."/>
            <person name="Huang Z."/>
            <person name="Berger S.L."/>
            <person name="Reinberg D."/>
            <person name="Wang J."/>
            <person name="Liebig J."/>
        </authorList>
    </citation>
    <scope>NUCLEOTIDE SEQUENCE [LARGE SCALE GENOMIC DNA]</scope>
    <source>
        <strain evidence="2">C129</strain>
    </source>
</reference>
<evidence type="ECO:0000313" key="2">
    <source>
        <dbReference type="Proteomes" id="UP000000311"/>
    </source>
</evidence>